<accession>A0A438FJX9</accession>
<organism evidence="2 3">
    <name type="scientific">Vitis vinifera</name>
    <name type="common">Grape</name>
    <dbReference type="NCBI Taxonomy" id="29760"/>
    <lineage>
        <taxon>Eukaryota</taxon>
        <taxon>Viridiplantae</taxon>
        <taxon>Streptophyta</taxon>
        <taxon>Embryophyta</taxon>
        <taxon>Tracheophyta</taxon>
        <taxon>Spermatophyta</taxon>
        <taxon>Magnoliopsida</taxon>
        <taxon>eudicotyledons</taxon>
        <taxon>Gunneridae</taxon>
        <taxon>Pentapetalae</taxon>
        <taxon>rosids</taxon>
        <taxon>Vitales</taxon>
        <taxon>Vitaceae</taxon>
        <taxon>Viteae</taxon>
        <taxon>Vitis</taxon>
    </lineage>
</organism>
<dbReference type="PANTHER" id="PTHR34792:SF1">
    <property type="entry name" value="OS02G0121500 PROTEIN"/>
    <property type="match status" value="1"/>
</dbReference>
<dbReference type="EMBL" id="QGNW01000864">
    <property type="protein sequence ID" value="RVW60299.1"/>
    <property type="molecule type" value="Genomic_DNA"/>
</dbReference>
<proteinExistence type="predicted"/>
<protein>
    <submittedName>
        <fullName evidence="2">Uncharacterized protein</fullName>
    </submittedName>
</protein>
<dbReference type="OrthoDB" id="1800185at2759"/>
<comment type="caution">
    <text evidence="2">The sequence shown here is derived from an EMBL/GenBank/DDBJ whole genome shotgun (WGS) entry which is preliminary data.</text>
</comment>
<feature type="compositionally biased region" description="Basic and acidic residues" evidence="1">
    <location>
        <begin position="118"/>
        <end position="128"/>
    </location>
</feature>
<evidence type="ECO:0000313" key="3">
    <source>
        <dbReference type="Proteomes" id="UP000288805"/>
    </source>
</evidence>
<gene>
    <name evidence="2" type="ORF">CK203_084086</name>
</gene>
<feature type="region of interest" description="Disordered" evidence="1">
    <location>
        <begin position="116"/>
        <end position="147"/>
    </location>
</feature>
<dbReference type="PANTHER" id="PTHR34792">
    <property type="entry name" value="OS02G0121500 PROTEIN"/>
    <property type="match status" value="1"/>
</dbReference>
<dbReference type="AlphaFoldDB" id="A0A438FJX9"/>
<evidence type="ECO:0000313" key="2">
    <source>
        <dbReference type="EMBL" id="RVW60299.1"/>
    </source>
</evidence>
<sequence>MFFLSLIEPQLQLQPHLLDLPLNEAVKGEFESLFLDKEQVKERSVHSKETPQFMSGAQSLEVHIAQRGVLQPLIEMLQSADKHGGTNWSQKQPISRSITKEEEEAVETLYTLVGMFPDNDKTDKKGELVGESSESKPSTLPEARESPAPTLDLVLWPGLSSTGSLGTAIHGPSLHSSAKTQAWLDNATGTTGPSSFGNGVSTEKVSRVRVHKKQSWKRCAAHMFT</sequence>
<reference evidence="2 3" key="1">
    <citation type="journal article" date="2018" name="PLoS Genet.">
        <title>Population sequencing reveals clonal diversity and ancestral inbreeding in the grapevine cultivar Chardonnay.</title>
        <authorList>
            <person name="Roach M.J."/>
            <person name="Johnson D.L."/>
            <person name="Bohlmann J."/>
            <person name="van Vuuren H.J."/>
            <person name="Jones S.J."/>
            <person name="Pretorius I.S."/>
            <person name="Schmidt S.A."/>
            <person name="Borneman A.R."/>
        </authorList>
    </citation>
    <scope>NUCLEOTIDE SEQUENCE [LARGE SCALE GENOMIC DNA]</scope>
    <source>
        <strain evidence="3">cv. Chardonnay</strain>
        <tissue evidence="2">Leaf</tissue>
    </source>
</reference>
<dbReference type="Proteomes" id="UP000288805">
    <property type="component" value="Unassembled WGS sequence"/>
</dbReference>
<evidence type="ECO:0000256" key="1">
    <source>
        <dbReference type="SAM" id="MobiDB-lite"/>
    </source>
</evidence>
<dbReference type="InterPro" id="IPR040305">
    <property type="entry name" value="At1g75730-like"/>
</dbReference>
<name>A0A438FJX9_VITVI</name>